<dbReference type="Pfam" id="PF00328">
    <property type="entry name" value="His_Phos_2"/>
    <property type="match status" value="1"/>
</dbReference>
<evidence type="ECO:0000256" key="1">
    <source>
        <dbReference type="SAM" id="MobiDB-lite"/>
    </source>
</evidence>
<name>A0A9Q5NEE2_SANBA</name>
<feature type="region of interest" description="Disordered" evidence="1">
    <location>
        <begin position="244"/>
        <end position="281"/>
    </location>
</feature>
<reference evidence="2" key="1">
    <citation type="submission" date="2016-06" db="EMBL/GenBank/DDBJ databases">
        <title>Draft Genome sequence of the fungus Inonotus baumii.</title>
        <authorList>
            <person name="Zhu H."/>
            <person name="Lin W."/>
        </authorList>
    </citation>
    <scope>NUCLEOTIDE SEQUENCE</scope>
    <source>
        <strain evidence="2">821</strain>
    </source>
</reference>
<accession>A0A9Q5NEE2</accession>
<protein>
    <submittedName>
        <fullName evidence="2">Phosphoglycerate mutase-like protein</fullName>
    </submittedName>
</protein>
<dbReference type="SUPFAM" id="SSF53254">
    <property type="entry name" value="Phosphoglycerate mutase-like"/>
    <property type="match status" value="1"/>
</dbReference>
<sequence>MVSELCSLNQPAAPSHSPSPFVRTIGVIILALYGDRTSYFQDPVTYKQGYTRLTPLGQAQEVQLGSYLRSEYLNPNSPNSIYGIAPDVVNDRQVLVRADNGGEGGAIVDSAVALLQGLFPPTPRSRVSLANGTTIIGPMNGYQYVPIESVEPVQSVELEGWSSCPNFERRVKRFYDSPDFKKKSADAAPFLNAIKPYLYGIPNTLENMVTDARATMALYRLHRKEWEKQFRAIYGITSSSKSLGKRKAPVKDEDDSHDQESSFTTVKKSKRKKQTTVIPGSGKQGISLGISTVVKRAGEKIKIGKLAPEAPKEGGGKTRWWATLDSVATCSPKF</sequence>
<dbReference type="EMBL" id="LNZH02000112">
    <property type="protein sequence ID" value="OCB90949.1"/>
    <property type="molecule type" value="Genomic_DNA"/>
</dbReference>
<dbReference type="Gene3D" id="3.40.50.1240">
    <property type="entry name" value="Phosphoglycerate mutase-like"/>
    <property type="match status" value="1"/>
</dbReference>
<dbReference type="InterPro" id="IPR029033">
    <property type="entry name" value="His_PPase_superfam"/>
</dbReference>
<evidence type="ECO:0000313" key="2">
    <source>
        <dbReference type="EMBL" id="OCB90949.1"/>
    </source>
</evidence>
<organism evidence="2 3">
    <name type="scientific">Sanghuangporus baumii</name>
    <name type="common">Phellinus baumii</name>
    <dbReference type="NCBI Taxonomy" id="108892"/>
    <lineage>
        <taxon>Eukaryota</taxon>
        <taxon>Fungi</taxon>
        <taxon>Dikarya</taxon>
        <taxon>Basidiomycota</taxon>
        <taxon>Agaricomycotina</taxon>
        <taxon>Agaricomycetes</taxon>
        <taxon>Hymenochaetales</taxon>
        <taxon>Hymenochaetaceae</taxon>
        <taxon>Sanghuangporus</taxon>
    </lineage>
</organism>
<dbReference type="AlphaFoldDB" id="A0A9Q5NEE2"/>
<dbReference type="OrthoDB" id="258392at2759"/>
<gene>
    <name evidence="2" type="ORF">A7U60_g1802</name>
</gene>
<comment type="caution">
    <text evidence="2">The sequence shown here is derived from an EMBL/GenBank/DDBJ whole genome shotgun (WGS) entry which is preliminary data.</text>
</comment>
<dbReference type="InterPro" id="IPR000560">
    <property type="entry name" value="His_Pase_clade-2"/>
</dbReference>
<dbReference type="Proteomes" id="UP000757232">
    <property type="component" value="Unassembled WGS sequence"/>
</dbReference>
<evidence type="ECO:0000313" key="3">
    <source>
        <dbReference type="Proteomes" id="UP000757232"/>
    </source>
</evidence>
<keyword evidence="3" id="KW-1185">Reference proteome</keyword>
<proteinExistence type="predicted"/>